<feature type="transmembrane region" description="Helical" evidence="8">
    <location>
        <begin position="280"/>
        <end position="304"/>
    </location>
</feature>
<dbReference type="GO" id="GO:0005886">
    <property type="term" value="C:plasma membrane"/>
    <property type="evidence" value="ECO:0007669"/>
    <property type="project" value="UniProtKB-SubCell"/>
</dbReference>
<evidence type="ECO:0000313" key="10">
    <source>
        <dbReference type="EMBL" id="KZX17171.1"/>
    </source>
</evidence>
<comment type="caution">
    <text evidence="10">The sequence shown here is derived from an EMBL/GenBank/DDBJ whole genome shotgun (WGS) entry which is preliminary data.</text>
</comment>
<feature type="transmembrane region" description="Helical" evidence="8">
    <location>
        <begin position="146"/>
        <end position="163"/>
    </location>
</feature>
<dbReference type="RefSeq" id="WP_066970855.1">
    <property type="nucleotide sequence ID" value="NZ_LWMT01000042.1"/>
</dbReference>
<name>A0A166EZJ1_9EURY</name>
<dbReference type="Proteomes" id="UP000077066">
    <property type="component" value="Unassembled WGS sequence"/>
</dbReference>
<feature type="transmembrane region" description="Helical" evidence="8">
    <location>
        <begin position="376"/>
        <end position="399"/>
    </location>
</feature>
<evidence type="ECO:0000256" key="5">
    <source>
        <dbReference type="ARBA" id="ARBA00022692"/>
    </source>
</evidence>
<dbReference type="OrthoDB" id="71427at2157"/>
<evidence type="ECO:0000256" key="2">
    <source>
        <dbReference type="ARBA" id="ARBA00022475"/>
    </source>
</evidence>
<feature type="transmembrane region" description="Helical" evidence="8">
    <location>
        <begin position="346"/>
        <end position="364"/>
    </location>
</feature>
<feature type="transmembrane region" description="Helical" evidence="8">
    <location>
        <begin position="94"/>
        <end position="113"/>
    </location>
</feature>
<reference evidence="10 11" key="1">
    <citation type="submission" date="2016-04" db="EMBL/GenBank/DDBJ databases">
        <title>Genome sequence of Methanobrevibacter filiformis DSM 11501.</title>
        <authorList>
            <person name="Poehlein A."/>
            <person name="Seedorf H."/>
            <person name="Daniel R."/>
        </authorList>
    </citation>
    <scope>NUCLEOTIDE SEQUENCE [LARGE SCALE GENOMIC DNA]</scope>
    <source>
        <strain evidence="10 11">DSM 11501</strain>
    </source>
</reference>
<evidence type="ECO:0000256" key="6">
    <source>
        <dbReference type="ARBA" id="ARBA00022989"/>
    </source>
</evidence>
<keyword evidence="4" id="KW-0808">Transferase</keyword>
<keyword evidence="7 8" id="KW-0472">Membrane</keyword>
<dbReference type="EMBL" id="LWMT01000042">
    <property type="protein sequence ID" value="KZX17171.1"/>
    <property type="molecule type" value="Genomic_DNA"/>
</dbReference>
<keyword evidence="3" id="KW-0328">Glycosyltransferase</keyword>
<dbReference type="PANTHER" id="PTHR33908">
    <property type="entry name" value="MANNOSYLTRANSFERASE YKCB-RELATED"/>
    <property type="match status" value="1"/>
</dbReference>
<keyword evidence="6 8" id="KW-1133">Transmembrane helix</keyword>
<organism evidence="10 11">
    <name type="scientific">Methanobrevibacter filiformis</name>
    <dbReference type="NCBI Taxonomy" id="55758"/>
    <lineage>
        <taxon>Archaea</taxon>
        <taxon>Methanobacteriati</taxon>
        <taxon>Methanobacteriota</taxon>
        <taxon>Methanomada group</taxon>
        <taxon>Methanobacteria</taxon>
        <taxon>Methanobacteriales</taxon>
        <taxon>Methanobacteriaceae</taxon>
        <taxon>Methanobrevibacter</taxon>
    </lineage>
</organism>
<evidence type="ECO:0000259" key="9">
    <source>
        <dbReference type="Pfam" id="PF13231"/>
    </source>
</evidence>
<keyword evidence="11" id="KW-1185">Reference proteome</keyword>
<comment type="subcellular location">
    <subcellularLocation>
        <location evidence="1">Cell membrane</location>
        <topology evidence="1">Multi-pass membrane protein</topology>
    </subcellularLocation>
</comment>
<evidence type="ECO:0000313" key="11">
    <source>
        <dbReference type="Proteomes" id="UP000077066"/>
    </source>
</evidence>
<dbReference type="GO" id="GO:0008610">
    <property type="term" value="P:lipid biosynthetic process"/>
    <property type="evidence" value="ECO:0007669"/>
    <property type="project" value="UniProtKB-ARBA"/>
</dbReference>
<dbReference type="GO" id="GO:0016763">
    <property type="term" value="F:pentosyltransferase activity"/>
    <property type="evidence" value="ECO:0007669"/>
    <property type="project" value="TreeGrafter"/>
</dbReference>
<evidence type="ECO:0000256" key="8">
    <source>
        <dbReference type="SAM" id="Phobius"/>
    </source>
</evidence>
<proteinExistence type="predicted"/>
<keyword evidence="5 8" id="KW-0812">Transmembrane</keyword>
<feature type="transmembrane region" description="Helical" evidence="8">
    <location>
        <begin position="316"/>
        <end position="340"/>
    </location>
</feature>
<dbReference type="PATRIC" id="fig|55758.3.peg.360"/>
<accession>A0A166EZJ1</accession>
<dbReference type="AlphaFoldDB" id="A0A166EZJ1"/>
<evidence type="ECO:0000256" key="4">
    <source>
        <dbReference type="ARBA" id="ARBA00022679"/>
    </source>
</evidence>
<dbReference type="PANTHER" id="PTHR33908:SF11">
    <property type="entry name" value="MEMBRANE PROTEIN"/>
    <property type="match status" value="1"/>
</dbReference>
<feature type="transmembrane region" description="Helical" evidence="8">
    <location>
        <begin position="68"/>
        <end position="87"/>
    </location>
</feature>
<feature type="transmembrane region" description="Helical" evidence="8">
    <location>
        <begin position="12"/>
        <end position="34"/>
    </location>
</feature>
<feature type="transmembrane region" description="Helical" evidence="8">
    <location>
        <begin position="446"/>
        <end position="467"/>
    </location>
</feature>
<protein>
    <recommendedName>
        <fullName evidence="9">Glycosyltransferase RgtA/B/C/D-like domain-containing protein</fullName>
    </recommendedName>
</protein>
<dbReference type="InterPro" id="IPR038731">
    <property type="entry name" value="RgtA/B/C-like"/>
</dbReference>
<gene>
    <name evidence="10" type="ORF">MBFIL_03220</name>
</gene>
<keyword evidence="2" id="KW-1003">Cell membrane</keyword>
<feature type="transmembrane region" description="Helical" evidence="8">
    <location>
        <begin position="119"/>
        <end position="139"/>
    </location>
</feature>
<feature type="domain" description="Glycosyltransferase RgtA/B/C/D-like" evidence="9">
    <location>
        <begin position="74"/>
        <end position="231"/>
    </location>
</feature>
<evidence type="ECO:0000256" key="3">
    <source>
        <dbReference type="ARBA" id="ARBA00022676"/>
    </source>
</evidence>
<feature type="transmembrane region" description="Helical" evidence="8">
    <location>
        <begin position="405"/>
        <end position="425"/>
    </location>
</feature>
<feature type="transmembrane region" description="Helical" evidence="8">
    <location>
        <begin position="211"/>
        <end position="235"/>
    </location>
</feature>
<evidence type="ECO:0000256" key="1">
    <source>
        <dbReference type="ARBA" id="ARBA00004651"/>
    </source>
</evidence>
<sequence length="565" mass="65571">MLNKKRLLKLINNNLSLIFILIFSITIAVLSIYINSTENILGDSYRDVFFYLIESLRMSGIGIDGYDYVNFLSPLIPFLCSILFRFGFVSINSIFVITGIFYILGVLGIFLLFKLRFNNYISLFSAIFFGSSSLVLIWTGNGTIDVPSVSLTILTFYFMILSFEKNQNYFILAFPLAILSFFAKYTAGLLFPLILLYFLFKGNLKENIKKYFKKGFLGIVCGVITAIPFALYFYINKIPLGFIEQAETIGTSVKTTIKLQNDVFYYIGNISKFIYNPNHIISYIFIVILVIGTVICIYEIIKYFKNIAKNKNKYLFYYYFIIILAIANVIFSFLIVNQISFKYCEINFFLTTVILSIAFNKLNSKLDTKNKKIYKCFSFDLLMICWFTSYMIFFSSHLIKVDRYFITMMPGLTFLVATSLNKILVNLDSKLNLKINLVNITINKHVFTKIISLILIILLLITSFSYLTIDKRSELAENEKDASEWIKSHDNNYKNVVIYADRGPIFTWYLQKEVVYMGSNVPTHDLNNILKSNNTTYYISIEKYDLFDYNLVKTFGQVYIYEIKD</sequence>
<dbReference type="Pfam" id="PF13231">
    <property type="entry name" value="PMT_2"/>
    <property type="match status" value="1"/>
</dbReference>
<feature type="transmembrane region" description="Helical" evidence="8">
    <location>
        <begin position="169"/>
        <end position="199"/>
    </location>
</feature>
<evidence type="ECO:0000256" key="7">
    <source>
        <dbReference type="ARBA" id="ARBA00023136"/>
    </source>
</evidence>
<dbReference type="InterPro" id="IPR050297">
    <property type="entry name" value="LipidA_mod_glycosyltrf_83"/>
</dbReference>